<name>A0ACC0Y7F7_9ROSI</name>
<proteinExistence type="predicted"/>
<evidence type="ECO:0000313" key="1">
    <source>
        <dbReference type="EMBL" id="KAJ0030453.1"/>
    </source>
</evidence>
<protein>
    <submittedName>
        <fullName evidence="1">Uncharacterized protein</fullName>
    </submittedName>
</protein>
<comment type="caution">
    <text evidence="1">The sequence shown here is derived from an EMBL/GenBank/DDBJ whole genome shotgun (WGS) entry which is preliminary data.</text>
</comment>
<gene>
    <name evidence="1" type="ORF">Pint_14679</name>
</gene>
<keyword evidence="2" id="KW-1185">Reference proteome</keyword>
<organism evidence="1 2">
    <name type="scientific">Pistacia integerrima</name>
    <dbReference type="NCBI Taxonomy" id="434235"/>
    <lineage>
        <taxon>Eukaryota</taxon>
        <taxon>Viridiplantae</taxon>
        <taxon>Streptophyta</taxon>
        <taxon>Embryophyta</taxon>
        <taxon>Tracheophyta</taxon>
        <taxon>Spermatophyta</taxon>
        <taxon>Magnoliopsida</taxon>
        <taxon>eudicotyledons</taxon>
        <taxon>Gunneridae</taxon>
        <taxon>Pentapetalae</taxon>
        <taxon>rosids</taxon>
        <taxon>malvids</taxon>
        <taxon>Sapindales</taxon>
        <taxon>Anacardiaceae</taxon>
        <taxon>Pistacia</taxon>
    </lineage>
</organism>
<evidence type="ECO:0000313" key="2">
    <source>
        <dbReference type="Proteomes" id="UP001163603"/>
    </source>
</evidence>
<reference evidence="2" key="1">
    <citation type="journal article" date="2023" name="G3 (Bethesda)">
        <title>Genome assembly and association tests identify interacting loci associated with vigor, precocity, and sex in interspecific pistachio rootstocks.</title>
        <authorList>
            <person name="Palmer W."/>
            <person name="Jacygrad E."/>
            <person name="Sagayaradj S."/>
            <person name="Cavanaugh K."/>
            <person name="Han R."/>
            <person name="Bertier L."/>
            <person name="Beede B."/>
            <person name="Kafkas S."/>
            <person name="Golino D."/>
            <person name="Preece J."/>
            <person name="Michelmore R."/>
        </authorList>
    </citation>
    <scope>NUCLEOTIDE SEQUENCE [LARGE SCALE GENOMIC DNA]</scope>
</reference>
<sequence length="1708" mass="191775">MPDGDAMVDSSQPVSEVGVVGAEESSSRAHDFVKDPRKIARKYQLELCKKAMEENIIVYLGTGCGKTHIAVLLIHELSHLIRKPQNSICVFLAPTVALVQQQARVIEDSTDLKVGIFCGGSTHLKNHHDWEKEIEKYEVLVMIPQILFRSLCHRFIKMELIALLIFDECHHAQVKSNHPYAQIMKEFYKPKEMKIPRIFGMTASPVVGKGASNQANLPKSINSLEYILDAKLVDCGAVRCTPSLARHIEAIVVHRCTLNLGRSDNLSTELHPVYSVEDKLDLKRFVASPVVKVYPYGPVVNGGSSSYMIYVKKLSEIKGECLSTLSRERHDVQSLRNIKKQISRLHDNFMYCLENLGVWGARLVSSFSIKTDFLILIIYWFYTLIYQFSLLLFKASDSLLSGDPSVRNELIEAEGNSMDDSLYSFLSKAADVFASACTGDGIASELSCIEILKEPFFSEKLLRLIGILSSFRQQPNMKCIVFVNRIITARTLSYILQKLKFLAYWKCHFLVGVHAGLKSMSRKTMKSILEKFRCGELNLLIATKVGEEGLDIQTCCLVIRFDLPETVSSFIQSRGRARMPQSEYAFLVDSGNQREVELIKDFEKDENRMNMEISGRTSIESFSFSEERQYIVESSGASASAGYSISLLHQYCSKLPHDEFYNPKPKFYYFDDLGGTVCHIILPSNAPTHRIVGTPQSSIEAAKKDACLKAIEELHKLGALNDYLLPDEGNENEEDGELDSSDSDGCEGENEIPRGGRHEMLVPAILKESWAKSENPVYLNSYYFQFIPDPKDRIYKDFGLFVKSPLPQEAEKMELDLHLARGRTVKTEFVPSGVAEFTKDEIIQAQHFQEMFLKVILDRSKFISDYVSLGEEDYESNSSTFYLLLPVIFHENASTVTVDWKIVRTCLSSPVFREPPSSKGTNFFPSDEHLQLDNGCCSISDVENSLIYARHKDLFYFVSNVVWEKNGYSPYKDSGTTNHVEHLIKRYDINLKYPGQPLLHAKPLFRLHNLLHNRKPEDTESHELDEYFYDMPPELCQLKIRGFSKDIGSSVSLLPSIMHRLENLLVAIELKQVLSASFSEGAEISAHRVLEALTTEKCQERFSLERLEILGDVFLKFAVARHLFLLHDTLDEGELTRRRSNAVNNSNLLKLATKSNLQVYIRDQPFDPCQFFALGHRCTKICSKETEKKIHSKKKGHAADDANSGEIRCSKGHHWLHKKTIADVVEALVGAFIVDSGFKAATAFLTWIGIQVKFESSQVTNACLASRSYLSLTPSVDMAALQNFLGYQFLHKGLLLQAFLHPSYTQHGGGCYQRLEFLGDAVLDYLITSYLFSTYPKLKPGHLTDLRSVLVNNKAFANVAVDRSLHNFLMFDSNGLSEAINNYVKFIKTSSSATNLIEGTKCPKALGDLVESCMGAILLDSGFNLSTVWKIMLSFLQPVMSFSGMQLNPIRELQEVCQYYDLNLQFPARKKGTTFLVEGKVTGRDLQLCIAASNPNKKAAIRIASQKLFAELKAKGYTPKSKPLEEFLKSSCKMEARLIGFDETPIDVVVPDDYGFESCRSNGDFDICSDSDVSDSSSPSITPVNRWSSLAFKEVRRQPSETISDPSGDTDSEASGGSANKSARSHLYEICAANCWKPPLFECCEEEGPSHLKSFTFKAIVEIEGAPNIVLECFGEPKTKKKAAAEHAAEGAIWLLGTGRLLDLELLT</sequence>
<dbReference type="EMBL" id="CM047743">
    <property type="protein sequence ID" value="KAJ0030453.1"/>
    <property type="molecule type" value="Genomic_DNA"/>
</dbReference>
<dbReference type="Proteomes" id="UP001163603">
    <property type="component" value="Chromosome 8"/>
</dbReference>
<accession>A0ACC0Y7F7</accession>